<organism evidence="1 2">
    <name type="scientific">Lithospermum erythrorhizon</name>
    <name type="common">Purple gromwell</name>
    <name type="synonym">Lithospermum officinale var. erythrorhizon</name>
    <dbReference type="NCBI Taxonomy" id="34254"/>
    <lineage>
        <taxon>Eukaryota</taxon>
        <taxon>Viridiplantae</taxon>
        <taxon>Streptophyta</taxon>
        <taxon>Embryophyta</taxon>
        <taxon>Tracheophyta</taxon>
        <taxon>Spermatophyta</taxon>
        <taxon>Magnoliopsida</taxon>
        <taxon>eudicotyledons</taxon>
        <taxon>Gunneridae</taxon>
        <taxon>Pentapetalae</taxon>
        <taxon>asterids</taxon>
        <taxon>lamiids</taxon>
        <taxon>Boraginales</taxon>
        <taxon>Boraginaceae</taxon>
        <taxon>Boraginoideae</taxon>
        <taxon>Lithospermeae</taxon>
        <taxon>Lithospermum</taxon>
    </lineage>
</organism>
<name>A0AAV3RVX0_LITER</name>
<reference evidence="1 2" key="1">
    <citation type="submission" date="2024-01" db="EMBL/GenBank/DDBJ databases">
        <title>The complete chloroplast genome sequence of Lithospermum erythrorhizon: insights into the phylogenetic relationship among Boraginaceae species and the maternal lineages of purple gromwells.</title>
        <authorList>
            <person name="Okada T."/>
            <person name="Watanabe K."/>
        </authorList>
    </citation>
    <scope>NUCLEOTIDE SEQUENCE [LARGE SCALE GENOMIC DNA]</scope>
</reference>
<keyword evidence="2" id="KW-1185">Reference proteome</keyword>
<accession>A0AAV3RVX0</accession>
<dbReference type="EMBL" id="BAABME010012680">
    <property type="protein sequence ID" value="GAA0185407.1"/>
    <property type="molecule type" value="Genomic_DNA"/>
</dbReference>
<sequence>MYNYIHIDEKWFYMSKNKETYYLLPNEEDPLRSCQSKNFIGKVMFSVAMARLILIAKVLKCSMESPRSVCELVDAVIKSFNNYSSQSVNYVWLTLQLCMLETMKIEGSNRYKIPHINKLQLEREGTLSAQISCNPQIIRNVMDILS</sequence>
<proteinExistence type="predicted"/>
<dbReference type="AlphaFoldDB" id="A0AAV3RVX0"/>
<gene>
    <name evidence="1" type="ORF">LIER_32695</name>
</gene>
<evidence type="ECO:0000313" key="2">
    <source>
        <dbReference type="Proteomes" id="UP001454036"/>
    </source>
</evidence>
<protein>
    <recommendedName>
        <fullName evidence="3">Transposase</fullName>
    </recommendedName>
</protein>
<evidence type="ECO:0000313" key="1">
    <source>
        <dbReference type="EMBL" id="GAA0185407.1"/>
    </source>
</evidence>
<evidence type="ECO:0008006" key="3">
    <source>
        <dbReference type="Google" id="ProtNLM"/>
    </source>
</evidence>
<dbReference type="GO" id="GO:0003676">
    <property type="term" value="F:nucleic acid binding"/>
    <property type="evidence" value="ECO:0007669"/>
    <property type="project" value="InterPro"/>
</dbReference>
<dbReference type="InterPro" id="IPR036397">
    <property type="entry name" value="RNaseH_sf"/>
</dbReference>
<dbReference type="PANTHER" id="PTHR47169">
    <property type="entry name" value="OS01G0541250 PROTEIN"/>
    <property type="match status" value="1"/>
</dbReference>
<dbReference type="Gene3D" id="3.30.420.10">
    <property type="entry name" value="Ribonuclease H-like superfamily/Ribonuclease H"/>
    <property type="match status" value="1"/>
</dbReference>
<dbReference type="Proteomes" id="UP001454036">
    <property type="component" value="Unassembled WGS sequence"/>
</dbReference>
<comment type="caution">
    <text evidence="1">The sequence shown here is derived from an EMBL/GenBank/DDBJ whole genome shotgun (WGS) entry which is preliminary data.</text>
</comment>
<dbReference type="PANTHER" id="PTHR47169:SF2">
    <property type="entry name" value="OS01G0541250 PROTEIN"/>
    <property type="match status" value="1"/>
</dbReference>